<protein>
    <submittedName>
        <fullName evidence="1">Uncharacterized protein</fullName>
    </submittedName>
</protein>
<proteinExistence type="predicted"/>
<name>A0A1C6IB02_9FIRM</name>
<reference evidence="1" key="1">
    <citation type="submission" date="2015-09" db="EMBL/GenBank/DDBJ databases">
        <authorList>
            <consortium name="Pathogen Informatics"/>
        </authorList>
    </citation>
    <scope>NUCLEOTIDE SEQUENCE</scope>
    <source>
        <strain evidence="1">2789STDY5834896</strain>
    </source>
</reference>
<dbReference type="AlphaFoldDB" id="A0A1C6IB02"/>
<organism evidence="1">
    <name type="scientific">uncultured Anaerotruncus sp</name>
    <dbReference type="NCBI Taxonomy" id="905011"/>
    <lineage>
        <taxon>Bacteria</taxon>
        <taxon>Bacillati</taxon>
        <taxon>Bacillota</taxon>
        <taxon>Clostridia</taxon>
        <taxon>Eubacteriales</taxon>
        <taxon>Oscillospiraceae</taxon>
        <taxon>Anaerotruncus</taxon>
        <taxon>environmental samples</taxon>
    </lineage>
</organism>
<dbReference type="EMBL" id="FMHG01000001">
    <property type="protein sequence ID" value="SCJ66648.1"/>
    <property type="molecule type" value="Genomic_DNA"/>
</dbReference>
<gene>
    <name evidence="1" type="ORF">SAMEA3545359_01331</name>
</gene>
<evidence type="ECO:0000313" key="1">
    <source>
        <dbReference type="EMBL" id="SCJ66648.1"/>
    </source>
</evidence>
<sequence length="66" mass="7167">MPGYTILNGKLVKDREVDELVTEIIRILDGCTADYAMHVLDTCREKIGELAIIKAPTAAGGHEINA</sequence>
<accession>A0A1C6IB02</accession>